<comment type="caution">
    <text evidence="1">The sequence shown here is derived from an EMBL/GenBank/DDBJ whole genome shotgun (WGS) entry which is preliminary data.</text>
</comment>
<evidence type="ECO:0000313" key="2">
    <source>
        <dbReference type="Proteomes" id="UP000441754"/>
    </source>
</evidence>
<keyword evidence="2" id="KW-1185">Reference proteome</keyword>
<organism evidence="1 2">
    <name type="scientific">Larkinella terrae</name>
    <dbReference type="NCBI Taxonomy" id="2025311"/>
    <lineage>
        <taxon>Bacteria</taxon>
        <taxon>Pseudomonadati</taxon>
        <taxon>Bacteroidota</taxon>
        <taxon>Cytophagia</taxon>
        <taxon>Cytophagales</taxon>
        <taxon>Spirosomataceae</taxon>
        <taxon>Larkinella</taxon>
    </lineage>
</organism>
<reference evidence="1 2" key="1">
    <citation type="journal article" date="2018" name="Antonie Van Leeuwenhoek">
        <title>Larkinella terrae sp. nov., isolated from soil on Jeju Island, South Korea.</title>
        <authorList>
            <person name="Ten L.N."/>
            <person name="Jeon J."/>
            <person name="Park S.J."/>
            <person name="Park S."/>
            <person name="Lee S.Y."/>
            <person name="Kim M.K."/>
            <person name="Jung H.Y."/>
        </authorList>
    </citation>
    <scope>NUCLEOTIDE SEQUENCE [LARGE SCALE GENOMIC DNA]</scope>
    <source>
        <strain evidence="1 2">KCTC 52001</strain>
    </source>
</reference>
<dbReference type="Proteomes" id="UP000441754">
    <property type="component" value="Unassembled WGS sequence"/>
</dbReference>
<sequence>MSKSAQLQKVLQEKGWKAKVWWEPYKNELWGSAGGYNVEIENYDAVQLIHFHGFWLGHDFDSAMIEVNKYPVFDPVN</sequence>
<dbReference type="AlphaFoldDB" id="A0A7K0EJ28"/>
<protein>
    <submittedName>
        <fullName evidence="1">Uncharacterized protein</fullName>
    </submittedName>
</protein>
<name>A0A7K0EJ28_9BACT</name>
<dbReference type="EMBL" id="WJXZ01000006">
    <property type="protein sequence ID" value="MRS61817.1"/>
    <property type="molecule type" value="Genomic_DNA"/>
</dbReference>
<gene>
    <name evidence="1" type="ORF">GJJ30_11005</name>
</gene>
<proteinExistence type="predicted"/>
<accession>A0A7K0EJ28</accession>
<evidence type="ECO:0000313" key="1">
    <source>
        <dbReference type="EMBL" id="MRS61817.1"/>
    </source>
</evidence>
<dbReference type="RefSeq" id="WP_154175209.1">
    <property type="nucleotide sequence ID" value="NZ_WJXZ01000006.1"/>
</dbReference>